<dbReference type="EMBL" id="JALXMO010000040">
    <property type="protein sequence ID" value="MCT1607772.1"/>
    <property type="molecule type" value="Genomic_DNA"/>
</dbReference>
<evidence type="ECO:0000313" key="2">
    <source>
        <dbReference type="Proteomes" id="UP001205046"/>
    </source>
</evidence>
<gene>
    <name evidence="1" type="ORF">M3B43_10675</name>
</gene>
<name>A0ABT2HSW3_9MICC</name>
<accession>A0ABT2HSW3</accession>
<dbReference type="RefSeq" id="WP_260073644.1">
    <property type="nucleotide sequence ID" value="NZ_JALXMO010000040.1"/>
</dbReference>
<evidence type="ECO:0008006" key="3">
    <source>
        <dbReference type="Google" id="ProtNLM"/>
    </source>
</evidence>
<keyword evidence="2" id="KW-1185">Reference proteome</keyword>
<protein>
    <recommendedName>
        <fullName evidence="3">Integrase</fullName>
    </recommendedName>
</protein>
<organism evidence="1 2">
    <name type="scientific">Nesterenkonia massiliensis</name>
    <dbReference type="NCBI Taxonomy" id="1232429"/>
    <lineage>
        <taxon>Bacteria</taxon>
        <taxon>Bacillati</taxon>
        <taxon>Actinomycetota</taxon>
        <taxon>Actinomycetes</taxon>
        <taxon>Micrococcales</taxon>
        <taxon>Micrococcaceae</taxon>
        <taxon>Nesterenkonia</taxon>
    </lineage>
</organism>
<reference evidence="1 2" key="1">
    <citation type="submission" date="2022-04" db="EMBL/GenBank/DDBJ databases">
        <title>Human microbiome associated bacterial genomes.</title>
        <authorList>
            <person name="Sandstrom S."/>
            <person name="Salamzade R."/>
            <person name="Kalan L.R."/>
        </authorList>
    </citation>
    <scope>NUCLEOTIDE SEQUENCE [LARGE SCALE GENOMIC DNA]</scope>
    <source>
        <strain evidence="2">p3-SID767</strain>
    </source>
</reference>
<proteinExistence type="predicted"/>
<evidence type="ECO:0000313" key="1">
    <source>
        <dbReference type="EMBL" id="MCT1607772.1"/>
    </source>
</evidence>
<dbReference type="Proteomes" id="UP001205046">
    <property type="component" value="Unassembled WGS sequence"/>
</dbReference>
<comment type="caution">
    <text evidence="1">The sequence shown here is derived from an EMBL/GenBank/DDBJ whole genome shotgun (WGS) entry which is preliminary data.</text>
</comment>
<sequence length="86" mass="9887">MSELAADGIPVAVSCRVLKLARQPYYRWLYDPVTRRELDEAYRANALLDAHRDDPEFGYRLLADEARDEGEAKSDRTAWRITSENG</sequence>